<dbReference type="RefSeq" id="WP_150015763.1">
    <property type="nucleotide sequence ID" value="NZ_VWVM01000038.1"/>
</dbReference>
<gene>
    <name evidence="12" type="primary">macA</name>
    <name evidence="12" type="ORF">F3I20_23430</name>
</gene>
<dbReference type="AlphaFoldDB" id="A0AB34CBZ2"/>
<protein>
    <submittedName>
        <fullName evidence="12">Macrolide transporter subunit MacA</fullName>
    </submittedName>
</protein>
<feature type="domain" description="Multidrug resistance protein MdtA-like alpha-helical hairpin" evidence="8">
    <location>
        <begin position="107"/>
        <end position="182"/>
    </location>
</feature>
<dbReference type="NCBIfam" id="TIGR01730">
    <property type="entry name" value="RND_mfp"/>
    <property type="match status" value="1"/>
</dbReference>
<keyword evidence="4" id="KW-1003">Cell membrane</keyword>
<dbReference type="InterPro" id="IPR030190">
    <property type="entry name" value="MacA_alpha-hairpin_sf"/>
</dbReference>
<dbReference type="InterPro" id="IPR058623">
    <property type="entry name" value="MacA"/>
</dbReference>
<dbReference type="GO" id="GO:0015562">
    <property type="term" value="F:efflux transmembrane transporter activity"/>
    <property type="evidence" value="ECO:0007669"/>
    <property type="project" value="TreeGrafter"/>
</dbReference>
<evidence type="ECO:0000313" key="12">
    <source>
        <dbReference type="EMBL" id="KAA6117919.1"/>
    </source>
</evidence>
<evidence type="ECO:0000256" key="3">
    <source>
        <dbReference type="ARBA" id="ARBA00022448"/>
    </source>
</evidence>
<dbReference type="InterPro" id="IPR058627">
    <property type="entry name" value="MdtA-like_C"/>
</dbReference>
<dbReference type="InterPro" id="IPR058624">
    <property type="entry name" value="MdtA-like_HH"/>
</dbReference>
<keyword evidence="13" id="KW-1185">Reference proteome</keyword>
<dbReference type="NCBIfam" id="NF008606">
    <property type="entry name" value="PRK11578.1"/>
    <property type="match status" value="1"/>
</dbReference>
<keyword evidence="7" id="KW-0472">Membrane</keyword>
<evidence type="ECO:0000256" key="4">
    <source>
        <dbReference type="ARBA" id="ARBA00022475"/>
    </source>
</evidence>
<evidence type="ECO:0000256" key="1">
    <source>
        <dbReference type="ARBA" id="ARBA00004236"/>
    </source>
</evidence>
<dbReference type="InterPro" id="IPR058625">
    <property type="entry name" value="MdtA-like_BSH"/>
</dbReference>
<dbReference type="SUPFAM" id="SSF111369">
    <property type="entry name" value="HlyD-like secretion proteins"/>
    <property type="match status" value="1"/>
</dbReference>
<name>A0AB34CBZ2_9GAMM</name>
<dbReference type="PANTHER" id="PTHR30469:SF34">
    <property type="entry name" value="MACROLIDE EXPORT PROTEIN MACA"/>
    <property type="match status" value="1"/>
</dbReference>
<evidence type="ECO:0000256" key="6">
    <source>
        <dbReference type="ARBA" id="ARBA00023054"/>
    </source>
</evidence>
<dbReference type="GO" id="GO:1990281">
    <property type="term" value="C:efflux pump complex"/>
    <property type="evidence" value="ECO:0007669"/>
    <property type="project" value="TreeGrafter"/>
</dbReference>
<evidence type="ECO:0000256" key="5">
    <source>
        <dbReference type="ARBA" id="ARBA00022519"/>
    </source>
</evidence>
<evidence type="ECO:0000259" key="8">
    <source>
        <dbReference type="Pfam" id="PF25876"/>
    </source>
</evidence>
<comment type="similarity">
    <text evidence="2">Belongs to the membrane fusion protein (MFP) (TC 8.A.1) family.</text>
</comment>
<evidence type="ECO:0000256" key="2">
    <source>
        <dbReference type="ARBA" id="ARBA00009477"/>
    </source>
</evidence>
<keyword evidence="5" id="KW-0997">Cell inner membrane</keyword>
<dbReference type="GO" id="GO:0019898">
    <property type="term" value="C:extrinsic component of membrane"/>
    <property type="evidence" value="ECO:0007669"/>
    <property type="project" value="InterPro"/>
</dbReference>
<dbReference type="GO" id="GO:1990195">
    <property type="term" value="C:macrolide transmembrane transporter complex"/>
    <property type="evidence" value="ECO:0007669"/>
    <property type="project" value="InterPro"/>
</dbReference>
<organism evidence="12 13">
    <name type="scientific">Candidatus Pantoea gossypiicola</name>
    <dbReference type="NCBI Taxonomy" id="2608008"/>
    <lineage>
        <taxon>Bacteria</taxon>
        <taxon>Pseudomonadati</taxon>
        <taxon>Pseudomonadota</taxon>
        <taxon>Gammaproteobacteria</taxon>
        <taxon>Enterobacterales</taxon>
        <taxon>Erwiniaceae</taxon>
        <taxon>Pantoea</taxon>
    </lineage>
</organism>
<dbReference type="GO" id="GO:1990961">
    <property type="term" value="P:xenobiotic detoxification by transmembrane export across the plasma membrane"/>
    <property type="evidence" value="ECO:0007669"/>
    <property type="project" value="InterPro"/>
</dbReference>
<comment type="subcellular location">
    <subcellularLocation>
        <location evidence="1">Cell membrane</location>
    </subcellularLocation>
</comment>
<dbReference type="GO" id="GO:0030313">
    <property type="term" value="C:cell envelope"/>
    <property type="evidence" value="ECO:0007669"/>
    <property type="project" value="UniProtKB-SubCell"/>
</dbReference>
<dbReference type="PANTHER" id="PTHR30469">
    <property type="entry name" value="MULTIDRUG RESISTANCE PROTEIN MDTA"/>
    <property type="match status" value="1"/>
</dbReference>
<reference evidence="12 13" key="1">
    <citation type="submission" date="2019-09" db="EMBL/GenBank/DDBJ databases">
        <title>Genomic diversity of phyloplane-associated Pantoea species in Pakistan cotton crop.</title>
        <authorList>
            <person name="Tufail M.R."/>
            <person name="Cook D.R."/>
        </authorList>
    </citation>
    <scope>NUCLEOTIDE SEQUENCE [LARGE SCALE GENOMIC DNA]</scope>
    <source>
        <strain evidence="12 13">B_8</strain>
    </source>
</reference>
<evidence type="ECO:0000259" key="11">
    <source>
        <dbReference type="Pfam" id="PF25967"/>
    </source>
</evidence>
<dbReference type="Gene3D" id="2.40.50.100">
    <property type="match status" value="1"/>
</dbReference>
<dbReference type="Pfam" id="PF25967">
    <property type="entry name" value="RND-MFP_C"/>
    <property type="match status" value="1"/>
</dbReference>
<sequence length="369" mass="40683">MRILNKKIIFAVTGIFFFALFLVRVKHNFPETIYHTVTISRSMFKQEILVAGKLEAKEKVDVGAQVSGQLKSINVNIGEHVIKNQLLAIIDPEQAENQIKAQEASLAALFAQRRQALATLKLCQSRLARQRQLIRTHSISQEDFESAVTDFTVAQEQVNTVDAQIQNQKALNAAAKTSLSFTHIASPIEGVVTAIQAAEGQTLVATQQAPTLMTVSNLKIMLVRAQVSEADIIRLRTGLRAWFTVLGDTETRYEGKLKAILPTPETVSNATFYDVLFEVPNPDGVLRLGMTAQIHIELRQDQNVLTIPLNALEERTSDGSYQVSLLRDGKAVRTNVTIGVQNDTDAEVIRGITDGDEVIVSSLPDRGNQ</sequence>
<dbReference type="Pfam" id="PF25917">
    <property type="entry name" value="BSH_RND"/>
    <property type="match status" value="1"/>
</dbReference>
<dbReference type="Pfam" id="PF25944">
    <property type="entry name" value="Beta-barrel_RND"/>
    <property type="match status" value="1"/>
</dbReference>
<evidence type="ECO:0000313" key="13">
    <source>
        <dbReference type="Proteomes" id="UP000324255"/>
    </source>
</evidence>
<dbReference type="InterPro" id="IPR058626">
    <property type="entry name" value="MdtA-like_b-barrel"/>
</dbReference>
<keyword evidence="3" id="KW-0813">Transport</keyword>
<dbReference type="InterPro" id="IPR006143">
    <property type="entry name" value="RND_pump_MFP"/>
</dbReference>
<dbReference type="Gene3D" id="2.40.30.170">
    <property type="match status" value="1"/>
</dbReference>
<dbReference type="Gene3D" id="6.20.50.140">
    <property type="match status" value="1"/>
</dbReference>
<evidence type="ECO:0000256" key="7">
    <source>
        <dbReference type="ARBA" id="ARBA00023136"/>
    </source>
</evidence>
<feature type="domain" description="Multidrug resistance protein MdtA-like C-terminal permuted SH3" evidence="11">
    <location>
        <begin position="303"/>
        <end position="363"/>
    </location>
</feature>
<dbReference type="Pfam" id="PF25876">
    <property type="entry name" value="HH_MFP_RND"/>
    <property type="match status" value="1"/>
</dbReference>
<comment type="caution">
    <text evidence="12">The sequence shown here is derived from an EMBL/GenBank/DDBJ whole genome shotgun (WGS) entry which is preliminary data.</text>
</comment>
<proteinExistence type="inferred from homology"/>
<dbReference type="Proteomes" id="UP000324255">
    <property type="component" value="Unassembled WGS sequence"/>
</dbReference>
<dbReference type="Gene3D" id="6.10.140.1990">
    <property type="match status" value="1"/>
</dbReference>
<feature type="domain" description="Multidrug resistance protein MdtA-like barrel-sandwich hybrid" evidence="9">
    <location>
        <begin position="58"/>
        <end position="213"/>
    </location>
</feature>
<accession>A0AB34CBZ2</accession>
<dbReference type="EMBL" id="VWVM01000038">
    <property type="protein sequence ID" value="KAA6117919.1"/>
    <property type="molecule type" value="Genomic_DNA"/>
</dbReference>
<evidence type="ECO:0000259" key="9">
    <source>
        <dbReference type="Pfam" id="PF25917"/>
    </source>
</evidence>
<feature type="domain" description="Multidrug resistance protein MdtA-like beta-barrel" evidence="10">
    <location>
        <begin position="221"/>
        <end position="298"/>
    </location>
</feature>
<evidence type="ECO:0000259" key="10">
    <source>
        <dbReference type="Pfam" id="PF25944"/>
    </source>
</evidence>
<keyword evidence="6" id="KW-0175">Coiled coil</keyword>